<proteinExistence type="predicted"/>
<name>A0AAD6SY29_9AGAR</name>
<accession>A0AAD6SY29</accession>
<gene>
    <name evidence="2" type="ORF">C8F04DRAFT_1183822</name>
</gene>
<feature type="region of interest" description="Disordered" evidence="1">
    <location>
        <begin position="149"/>
        <end position="170"/>
    </location>
</feature>
<protein>
    <submittedName>
        <fullName evidence="2">Uncharacterized protein</fullName>
    </submittedName>
</protein>
<evidence type="ECO:0000313" key="3">
    <source>
        <dbReference type="Proteomes" id="UP001218188"/>
    </source>
</evidence>
<evidence type="ECO:0000313" key="2">
    <source>
        <dbReference type="EMBL" id="KAJ7033867.1"/>
    </source>
</evidence>
<reference evidence="2" key="1">
    <citation type="submission" date="2023-03" db="EMBL/GenBank/DDBJ databases">
        <title>Massive genome expansion in bonnet fungi (Mycena s.s.) driven by repeated elements and novel gene families across ecological guilds.</title>
        <authorList>
            <consortium name="Lawrence Berkeley National Laboratory"/>
            <person name="Harder C.B."/>
            <person name="Miyauchi S."/>
            <person name="Viragh M."/>
            <person name="Kuo A."/>
            <person name="Thoen E."/>
            <person name="Andreopoulos B."/>
            <person name="Lu D."/>
            <person name="Skrede I."/>
            <person name="Drula E."/>
            <person name="Henrissat B."/>
            <person name="Morin E."/>
            <person name="Kohler A."/>
            <person name="Barry K."/>
            <person name="LaButti K."/>
            <person name="Morin E."/>
            <person name="Salamov A."/>
            <person name="Lipzen A."/>
            <person name="Mereny Z."/>
            <person name="Hegedus B."/>
            <person name="Baldrian P."/>
            <person name="Stursova M."/>
            <person name="Weitz H."/>
            <person name="Taylor A."/>
            <person name="Grigoriev I.V."/>
            <person name="Nagy L.G."/>
            <person name="Martin F."/>
            <person name="Kauserud H."/>
        </authorList>
    </citation>
    <scope>NUCLEOTIDE SEQUENCE</scope>
    <source>
        <strain evidence="2">CBHHK200</strain>
    </source>
</reference>
<dbReference type="EMBL" id="JARJCM010000062">
    <property type="protein sequence ID" value="KAJ7033867.1"/>
    <property type="molecule type" value="Genomic_DNA"/>
</dbReference>
<comment type="caution">
    <text evidence="2">The sequence shown here is derived from an EMBL/GenBank/DDBJ whole genome shotgun (WGS) entry which is preliminary data.</text>
</comment>
<keyword evidence="3" id="KW-1185">Reference proteome</keyword>
<dbReference type="Proteomes" id="UP001218188">
    <property type="component" value="Unassembled WGS sequence"/>
</dbReference>
<evidence type="ECO:0000256" key="1">
    <source>
        <dbReference type="SAM" id="MobiDB-lite"/>
    </source>
</evidence>
<dbReference type="AlphaFoldDB" id="A0AAD6SY29"/>
<organism evidence="2 3">
    <name type="scientific">Mycena alexandri</name>
    <dbReference type="NCBI Taxonomy" id="1745969"/>
    <lineage>
        <taxon>Eukaryota</taxon>
        <taxon>Fungi</taxon>
        <taxon>Dikarya</taxon>
        <taxon>Basidiomycota</taxon>
        <taxon>Agaricomycotina</taxon>
        <taxon>Agaricomycetes</taxon>
        <taxon>Agaricomycetidae</taxon>
        <taxon>Agaricales</taxon>
        <taxon>Marasmiineae</taxon>
        <taxon>Mycenaceae</taxon>
        <taxon>Mycena</taxon>
    </lineage>
</organism>
<sequence>MKSGAGPEIDPLSENESRKNIKGANEVRNAHPHETRIQAQTPATQVYRNRVLRRSHFTPPRLYLHRQLHFLRPSTFGCGFFVLVAPGGGTSEGVFTSEVDLKVRVEVELVDAETGAGGMPPVMLERREMRSRIVVPFRQEIEAAGTRKMKIGRAKPAAPNPAPNPPERQRKKTTELHRLLSMDPLRVLPWILEVRGLFGVVVKRRSPRCFLE</sequence>